<organism evidence="1 2">
    <name type="scientific">Microbispora oryzae</name>
    <dbReference type="NCBI Taxonomy" id="2806554"/>
    <lineage>
        <taxon>Bacteria</taxon>
        <taxon>Bacillati</taxon>
        <taxon>Actinomycetota</taxon>
        <taxon>Actinomycetes</taxon>
        <taxon>Streptosporangiales</taxon>
        <taxon>Streptosporangiaceae</taxon>
        <taxon>Microbispora</taxon>
    </lineage>
</organism>
<accession>A0A940WK04</accession>
<reference evidence="1" key="1">
    <citation type="submission" date="2021-02" db="EMBL/GenBank/DDBJ databases">
        <title>Draft genome sequence of Microbispora sp. RL4-1S isolated from rice leaves in Thailand.</title>
        <authorList>
            <person name="Muangham S."/>
            <person name="Duangmal K."/>
        </authorList>
    </citation>
    <scope>NUCLEOTIDE SEQUENCE</scope>
    <source>
        <strain evidence="1">RL4-1S</strain>
    </source>
</reference>
<sequence length="56" mass="5547">MLVACLLAVLAGATSLAAVIRYITGCDPALLARIGLPATATRLAATTLPPDVAAGR</sequence>
<dbReference type="AlphaFoldDB" id="A0A940WK04"/>
<comment type="caution">
    <text evidence="1">The sequence shown here is derived from an EMBL/GenBank/DDBJ whole genome shotgun (WGS) entry which is preliminary data.</text>
</comment>
<dbReference type="Proteomes" id="UP000674234">
    <property type="component" value="Unassembled WGS sequence"/>
</dbReference>
<name>A0A940WK04_9ACTN</name>
<gene>
    <name evidence="1" type="ORF">JOL79_03830</name>
</gene>
<protein>
    <submittedName>
        <fullName evidence="1">Uncharacterized protein</fullName>
    </submittedName>
</protein>
<keyword evidence="2" id="KW-1185">Reference proteome</keyword>
<evidence type="ECO:0000313" key="2">
    <source>
        <dbReference type="Proteomes" id="UP000674234"/>
    </source>
</evidence>
<evidence type="ECO:0000313" key="1">
    <source>
        <dbReference type="EMBL" id="MBP2702930.1"/>
    </source>
</evidence>
<proteinExistence type="predicted"/>
<dbReference type="EMBL" id="JAFCNB010000002">
    <property type="protein sequence ID" value="MBP2702930.1"/>
    <property type="molecule type" value="Genomic_DNA"/>
</dbReference>